<evidence type="ECO:0000256" key="2">
    <source>
        <dbReference type="SAM" id="Phobius"/>
    </source>
</evidence>
<evidence type="ECO:0000256" key="1">
    <source>
        <dbReference type="SAM" id="MobiDB-lite"/>
    </source>
</evidence>
<feature type="compositionally biased region" description="Polar residues" evidence="1">
    <location>
        <begin position="488"/>
        <end position="502"/>
    </location>
</feature>
<dbReference type="HOGENOM" id="CLU_042296_0_0_1"/>
<feature type="region of interest" description="Disordered" evidence="1">
    <location>
        <begin position="467"/>
        <end position="504"/>
    </location>
</feature>
<feature type="transmembrane region" description="Helical" evidence="2">
    <location>
        <begin position="171"/>
        <end position="196"/>
    </location>
</feature>
<proteinExistence type="predicted"/>
<keyword evidence="4" id="KW-1185">Reference proteome</keyword>
<protein>
    <submittedName>
        <fullName evidence="3">Uncharacterized protein</fullName>
    </submittedName>
</protein>
<dbReference type="STRING" id="294747.C5M7C7"/>
<keyword evidence="2" id="KW-1133">Transmembrane helix</keyword>
<dbReference type="OrthoDB" id="3357002at2759"/>
<name>C5M7C7_CANTT</name>
<dbReference type="KEGG" id="ctp:CTRG_01759"/>
<dbReference type="GeneID" id="8300422"/>
<dbReference type="PANTHER" id="PTHR35184:SF1">
    <property type="entry name" value="INTEGRAL MEMBRANE PROTEIN"/>
    <property type="match status" value="1"/>
</dbReference>
<feature type="transmembrane region" description="Helical" evidence="2">
    <location>
        <begin position="138"/>
        <end position="159"/>
    </location>
</feature>
<gene>
    <name evidence="3" type="ORF">CTRG_01759</name>
</gene>
<reference evidence="3 4" key="1">
    <citation type="journal article" date="2009" name="Nature">
        <title>Evolution of pathogenicity and sexual reproduction in eight Candida genomes.</title>
        <authorList>
            <person name="Butler G."/>
            <person name="Rasmussen M.D."/>
            <person name="Lin M.F."/>
            <person name="Santos M.A."/>
            <person name="Sakthikumar S."/>
            <person name="Munro C.A."/>
            <person name="Rheinbay E."/>
            <person name="Grabherr M."/>
            <person name="Forche A."/>
            <person name="Reedy J.L."/>
            <person name="Agrafioti I."/>
            <person name="Arnaud M.B."/>
            <person name="Bates S."/>
            <person name="Brown A.J."/>
            <person name="Brunke S."/>
            <person name="Costanzo M.C."/>
            <person name="Fitzpatrick D.A."/>
            <person name="de Groot P.W."/>
            <person name="Harris D."/>
            <person name="Hoyer L.L."/>
            <person name="Hube B."/>
            <person name="Klis F.M."/>
            <person name="Kodira C."/>
            <person name="Lennard N."/>
            <person name="Logue M.E."/>
            <person name="Martin R."/>
            <person name="Neiman A.M."/>
            <person name="Nikolaou E."/>
            <person name="Quail M.A."/>
            <person name="Quinn J."/>
            <person name="Santos M.C."/>
            <person name="Schmitzberger F.F."/>
            <person name="Sherlock G."/>
            <person name="Shah P."/>
            <person name="Silverstein K.A."/>
            <person name="Skrzypek M.S."/>
            <person name="Soll D."/>
            <person name="Staggs R."/>
            <person name="Stansfield I."/>
            <person name="Stumpf M.P."/>
            <person name="Sudbery P.E."/>
            <person name="Srikantha T."/>
            <person name="Zeng Q."/>
            <person name="Berman J."/>
            <person name="Berriman M."/>
            <person name="Heitman J."/>
            <person name="Gow N.A."/>
            <person name="Lorenz M.C."/>
            <person name="Birren B.W."/>
            <person name="Kellis M."/>
            <person name="Cuomo C.A."/>
        </authorList>
    </citation>
    <scope>NUCLEOTIDE SEQUENCE [LARGE SCALE GENOMIC DNA]</scope>
    <source>
        <strain evidence="4">ATCC MYA-3404 / T1</strain>
    </source>
</reference>
<dbReference type="RefSeq" id="XP_002547452.1">
    <property type="nucleotide sequence ID" value="XM_002547406.1"/>
</dbReference>
<evidence type="ECO:0000313" key="4">
    <source>
        <dbReference type="Proteomes" id="UP000002037"/>
    </source>
</evidence>
<accession>C5M7C7</accession>
<feature type="transmembrane region" description="Helical" evidence="2">
    <location>
        <begin position="352"/>
        <end position="371"/>
    </location>
</feature>
<dbReference type="Pfam" id="PF11309">
    <property type="entry name" value="DUF3112"/>
    <property type="match status" value="1"/>
</dbReference>
<feature type="transmembrane region" description="Helical" evidence="2">
    <location>
        <begin position="316"/>
        <end position="340"/>
    </location>
</feature>
<dbReference type="InterPro" id="IPR021460">
    <property type="entry name" value="DUF3112"/>
</dbReference>
<keyword evidence="2" id="KW-0812">Transmembrane</keyword>
<dbReference type="AlphaFoldDB" id="C5M7C7"/>
<dbReference type="PANTHER" id="PTHR35184">
    <property type="entry name" value="YALI0C10208P"/>
    <property type="match status" value="1"/>
</dbReference>
<dbReference type="EMBL" id="GG692396">
    <property type="protein sequence ID" value="EER34897.1"/>
    <property type="molecule type" value="Genomic_DNA"/>
</dbReference>
<feature type="transmembrane region" description="Helical" evidence="2">
    <location>
        <begin position="99"/>
        <end position="118"/>
    </location>
</feature>
<keyword evidence="2" id="KW-0472">Membrane</keyword>
<dbReference type="Proteomes" id="UP000002037">
    <property type="component" value="Unassembled WGS sequence"/>
</dbReference>
<evidence type="ECO:0000313" key="3">
    <source>
        <dbReference type="EMBL" id="EER34897.1"/>
    </source>
</evidence>
<dbReference type="VEuPathDB" id="FungiDB:CTRG_01759"/>
<organism evidence="3 4">
    <name type="scientific">Candida tropicalis (strain ATCC MYA-3404 / T1)</name>
    <name type="common">Yeast</name>
    <dbReference type="NCBI Taxonomy" id="294747"/>
    <lineage>
        <taxon>Eukaryota</taxon>
        <taxon>Fungi</taxon>
        <taxon>Dikarya</taxon>
        <taxon>Ascomycota</taxon>
        <taxon>Saccharomycotina</taxon>
        <taxon>Pichiomycetes</taxon>
        <taxon>Debaryomycetaceae</taxon>
        <taxon>Candida/Lodderomyces clade</taxon>
        <taxon>Candida</taxon>
    </lineage>
</organism>
<sequence length="516" mass="59799">MTNHEYTATEGLMALIRNIHNGAAEGTGVQRLISFAKNLIGPKLPETIITYNINRQNNLFGGYPDHRDYAPSIVFAVLFGVFIIFHTIILIINTSRGHYFYLSFVWIFYCIMKVIGFATRAVWSLDITRLQLGLTSEVFLIVSTFVIVSANLILAQRLFTWRHPVGGSRKLFWFTMMALYSIVCVIIAITILASFVPYLYFLSEKSYRSWIHTVQFTAVLIIAYCFTSVALIGLSFWLPTKKDENRYTYQPWWIESFAPFYFVKKGAAQKAEETFMKRNSNHRHATRVIAATHHHFKMVKGLSNVRGDLKHNVSMGILIITTILILFCSIVRTIVVFQAREHGDSSVAESPWFGYVCWGIFESFISIIYIIGRVDLRFYRPDILPAKVRAIITAQQSYYPSDFEDEENKPYKFETYPQQQQQPIEFVETHPKKHPYGLRVVNFEEQNEKESSGDSFEDIDSKEWDFVDPKVDSNSNSPIHWDQEKSTVKSNEMMTHSSSRNVKQYVEDPDEYEFKF</sequence>
<feature type="transmembrane region" description="Helical" evidence="2">
    <location>
        <begin position="69"/>
        <end position="92"/>
    </location>
</feature>
<feature type="transmembrane region" description="Helical" evidence="2">
    <location>
        <begin position="216"/>
        <end position="238"/>
    </location>
</feature>
<dbReference type="eggNOG" id="ENOG502S0ZE">
    <property type="taxonomic scope" value="Eukaryota"/>
</dbReference>